<dbReference type="NCBIfam" id="TIGR01448">
    <property type="entry name" value="recD_rel"/>
    <property type="match status" value="1"/>
</dbReference>
<dbReference type="InterPro" id="IPR003593">
    <property type="entry name" value="AAA+_ATPase"/>
</dbReference>
<dbReference type="GO" id="GO:0005524">
    <property type="term" value="F:ATP binding"/>
    <property type="evidence" value="ECO:0007669"/>
    <property type="project" value="UniProtKB-UniRule"/>
</dbReference>
<keyword evidence="3" id="KW-0378">Hydrolase</keyword>
<dbReference type="Gene3D" id="1.10.150.20">
    <property type="entry name" value="5' to 3' exonuclease, C-terminal subdomain"/>
    <property type="match status" value="1"/>
</dbReference>
<dbReference type="Pfam" id="PF23139">
    <property type="entry name" value="OB_YrrC"/>
    <property type="match status" value="1"/>
</dbReference>
<evidence type="ECO:0000256" key="1">
    <source>
        <dbReference type="ARBA" id="ARBA00022741"/>
    </source>
</evidence>
<dbReference type="SMART" id="SM00382">
    <property type="entry name" value="AAA"/>
    <property type="match status" value="1"/>
</dbReference>
<feature type="binding site" evidence="3">
    <location>
        <begin position="355"/>
        <end position="359"/>
    </location>
    <ligand>
        <name>ATP</name>
        <dbReference type="ChEBI" id="CHEBI:30616"/>
    </ligand>
</feature>
<comment type="similarity">
    <text evidence="3">Belongs to the RecD family. RecD2 subfamily.</text>
</comment>
<dbReference type="InterPro" id="IPR010994">
    <property type="entry name" value="RuvA_2-like"/>
</dbReference>
<dbReference type="Gene3D" id="3.40.50.300">
    <property type="entry name" value="P-loop containing nucleotide triphosphate hydrolases"/>
    <property type="match status" value="2"/>
</dbReference>
<dbReference type="Gene3D" id="1.10.10.2220">
    <property type="match status" value="1"/>
</dbReference>
<dbReference type="Proteomes" id="UP000824118">
    <property type="component" value="Unassembled WGS sequence"/>
</dbReference>
<dbReference type="Pfam" id="PF13538">
    <property type="entry name" value="UvrD_C_2"/>
    <property type="match status" value="1"/>
</dbReference>
<dbReference type="CDD" id="cd18809">
    <property type="entry name" value="SF1_C_RecD"/>
    <property type="match status" value="1"/>
</dbReference>
<evidence type="ECO:0000256" key="3">
    <source>
        <dbReference type="HAMAP-Rule" id="MF_01488"/>
    </source>
</evidence>
<keyword evidence="2 3" id="KW-0067">ATP-binding</keyword>
<reference evidence="5" key="1">
    <citation type="submission" date="2020-10" db="EMBL/GenBank/DDBJ databases">
        <authorList>
            <person name="Gilroy R."/>
        </authorList>
    </citation>
    <scope>NUCLEOTIDE SEQUENCE</scope>
    <source>
        <strain evidence="5">ChiGjej1B1-1684</strain>
    </source>
</reference>
<dbReference type="PANTHER" id="PTHR43788">
    <property type="entry name" value="DNA2/NAM7 HELICASE FAMILY MEMBER"/>
    <property type="match status" value="1"/>
</dbReference>
<evidence type="ECO:0000256" key="2">
    <source>
        <dbReference type="ARBA" id="ARBA00022840"/>
    </source>
</evidence>
<reference evidence="5" key="2">
    <citation type="journal article" date="2021" name="PeerJ">
        <title>Extensive microbial diversity within the chicken gut microbiome revealed by metagenomics and culture.</title>
        <authorList>
            <person name="Gilroy R."/>
            <person name="Ravi A."/>
            <person name="Getino M."/>
            <person name="Pursley I."/>
            <person name="Horton D.L."/>
            <person name="Alikhan N.F."/>
            <person name="Baker D."/>
            <person name="Gharbi K."/>
            <person name="Hall N."/>
            <person name="Watson M."/>
            <person name="Adriaenssens E.M."/>
            <person name="Foster-Nyarko E."/>
            <person name="Jarju S."/>
            <person name="Secka A."/>
            <person name="Antonio M."/>
            <person name="Oren A."/>
            <person name="Chaudhuri R.R."/>
            <person name="La Ragione R."/>
            <person name="Hildebrand F."/>
            <person name="Pallen M.J."/>
        </authorList>
    </citation>
    <scope>NUCLEOTIDE SEQUENCE</scope>
    <source>
        <strain evidence="5">ChiGjej1B1-1684</strain>
    </source>
</reference>
<sequence length="746" mass="83068">MFSRPNGEQKGGSSMYQVEGEVETIIYRNEDNGYTVIELSGDENLTAVGIMPMISVGEEVILTGVFKNHPSYGRQLSVSVCERSMPSTTAGILKYLSSGAIKGIGPAKAAVIVREFGENTLEILENEPERVAKIKGITLKAANEISDRIKAAFGMRELIIYLGKFGINGETAVLVWKKLGNRAITEIEENPYILCSEGIYVPFEVADRIAVDKKFPTDSRYRVAASIVYVLNHNRRNGHTCLPEEKLAATAASFISVEKETAQSALDDMVQQGEIIRTIINDEAFIYTPSLFQSETYIAARINMIMSFPIPPAQDLESKIKEVEESQGFEYAELQKTAIRTALQGGMLILTGGPGTGKTTTLNGIIKILKSMGEKVSLTAPTGRAARRMTELTGCEAKTIHRLLEVAWNDEDRPVFKRNERNMLSCDTLIVDEVSMVDAVLFESVMRALPMGCRLILVGDTDQLPSVGAGNILSDLIESKAVPVVALTEIFRQSMQSLIVTNAHKIVKGEMPEISVKDNDFFFMPCENKYRLRETVSALCAQRLPSTYGFSPFDDIQVLCPGRRGELGILELNKVLQAALNPPSKEKTEIELDGRIFRVGDKVMQTKNNYNLLWVKENGETGEGIFNGDVGRLEEIHRQSGSFKIRFDDKTAVYDREAIMDLEHAYAMTVHKSQGNEFEAVIIPLYRTAQKLKYRNLLYTAVTRAKKILILIGNTSELKEMVQNNKKTRRYSGLSYFLKEMKASME</sequence>
<dbReference type="InterPro" id="IPR027417">
    <property type="entry name" value="P-loop_NTPase"/>
</dbReference>
<comment type="function">
    <text evidence="3">DNA-dependent ATPase and ATP-dependent 5'-3' DNA helicase. Has no activity on blunt DNA or DNA with 3'-overhangs, requires at least 10 bases of 5'-ssDNA for helicase activity.</text>
</comment>
<keyword evidence="3" id="KW-0413">Isomerase</keyword>
<dbReference type="CDD" id="cd17933">
    <property type="entry name" value="DEXSc_RecD-like"/>
    <property type="match status" value="1"/>
</dbReference>
<dbReference type="GO" id="GO:0009338">
    <property type="term" value="C:exodeoxyribonuclease V complex"/>
    <property type="evidence" value="ECO:0007669"/>
    <property type="project" value="TreeGrafter"/>
</dbReference>
<dbReference type="GO" id="GO:0016787">
    <property type="term" value="F:hydrolase activity"/>
    <property type="evidence" value="ECO:0007669"/>
    <property type="project" value="UniProtKB-KW"/>
</dbReference>
<accession>A0A9D1S7E5</accession>
<protein>
    <recommendedName>
        <fullName evidence="3">ATP-dependent RecD2 DNA helicase</fullName>
        <ecNumber evidence="3">5.6.2.3</ecNumber>
    </recommendedName>
    <alternativeName>
        <fullName evidence="3">DNA 5'-3' helicase subunit RecD2</fullName>
    </alternativeName>
</protein>
<dbReference type="SUPFAM" id="SSF52540">
    <property type="entry name" value="P-loop containing nucleoside triphosphate hydrolases"/>
    <property type="match status" value="1"/>
</dbReference>
<dbReference type="InterPro" id="IPR050534">
    <property type="entry name" value="Coronavir_polyprotein_1ab"/>
</dbReference>
<dbReference type="GO" id="GO:0043139">
    <property type="term" value="F:5'-3' DNA helicase activity"/>
    <property type="evidence" value="ECO:0007669"/>
    <property type="project" value="UniProtKB-UniRule"/>
</dbReference>
<dbReference type="Gene3D" id="2.30.30.940">
    <property type="match status" value="1"/>
</dbReference>
<dbReference type="InterPro" id="IPR027785">
    <property type="entry name" value="UvrD-like_helicase_C"/>
</dbReference>
<dbReference type="HAMAP" id="MF_01488">
    <property type="entry name" value="RecD2"/>
    <property type="match status" value="1"/>
</dbReference>
<comment type="catalytic activity">
    <reaction evidence="3">
        <text>ATP + H2O = ADP + phosphate + H(+)</text>
        <dbReference type="Rhea" id="RHEA:13065"/>
        <dbReference type="ChEBI" id="CHEBI:15377"/>
        <dbReference type="ChEBI" id="CHEBI:15378"/>
        <dbReference type="ChEBI" id="CHEBI:30616"/>
        <dbReference type="ChEBI" id="CHEBI:43474"/>
        <dbReference type="ChEBI" id="CHEBI:456216"/>
        <dbReference type="EC" id="5.6.2.3"/>
    </reaction>
</comment>
<dbReference type="Pfam" id="PF14490">
    <property type="entry name" value="HHH_RecD2"/>
    <property type="match status" value="1"/>
</dbReference>
<proteinExistence type="inferred from homology"/>
<dbReference type="AlphaFoldDB" id="A0A9D1S7E5"/>
<dbReference type="InterPro" id="IPR041451">
    <property type="entry name" value="RecD2_SH13"/>
</dbReference>
<keyword evidence="3 5" id="KW-0347">Helicase</keyword>
<dbReference type="EMBL" id="DVNG01000023">
    <property type="protein sequence ID" value="HIU49716.1"/>
    <property type="molecule type" value="Genomic_DNA"/>
</dbReference>
<name>A0A9D1S7E5_9FIRM</name>
<dbReference type="GO" id="GO:0003677">
    <property type="term" value="F:DNA binding"/>
    <property type="evidence" value="ECO:0007669"/>
    <property type="project" value="UniProtKB-UniRule"/>
</dbReference>
<evidence type="ECO:0000313" key="5">
    <source>
        <dbReference type="EMBL" id="HIU49716.1"/>
    </source>
</evidence>
<dbReference type="GO" id="GO:0017116">
    <property type="term" value="F:single-stranded DNA helicase activity"/>
    <property type="evidence" value="ECO:0007669"/>
    <property type="project" value="TreeGrafter"/>
</dbReference>
<dbReference type="Pfam" id="PF18335">
    <property type="entry name" value="SH3_13"/>
    <property type="match status" value="1"/>
</dbReference>
<dbReference type="InterPro" id="IPR006345">
    <property type="entry name" value="RecD2"/>
</dbReference>
<keyword evidence="3" id="KW-0238">DNA-binding</keyword>
<evidence type="ECO:0000259" key="4">
    <source>
        <dbReference type="SMART" id="SM00382"/>
    </source>
</evidence>
<dbReference type="GO" id="GO:0006310">
    <property type="term" value="P:DNA recombination"/>
    <property type="evidence" value="ECO:0007669"/>
    <property type="project" value="InterPro"/>
</dbReference>
<dbReference type="Pfam" id="PF13245">
    <property type="entry name" value="AAA_19"/>
    <property type="match status" value="1"/>
</dbReference>
<comment type="caution">
    <text evidence="5">The sequence shown here is derived from an EMBL/GenBank/DDBJ whole genome shotgun (WGS) entry which is preliminary data.</text>
</comment>
<keyword evidence="1 3" id="KW-0547">Nucleotide-binding</keyword>
<organism evidence="5 6">
    <name type="scientific">Candidatus Limousia pullorum</name>
    <dbReference type="NCBI Taxonomy" id="2840860"/>
    <lineage>
        <taxon>Bacteria</taxon>
        <taxon>Bacillati</taxon>
        <taxon>Bacillota</taxon>
        <taxon>Clostridia</taxon>
        <taxon>Eubacteriales</taxon>
        <taxon>Oscillospiraceae</taxon>
        <taxon>Oscillospiraceae incertae sedis</taxon>
        <taxon>Candidatus Limousia</taxon>
    </lineage>
</organism>
<feature type="domain" description="AAA+ ATPase" evidence="4">
    <location>
        <begin position="344"/>
        <end position="491"/>
    </location>
</feature>
<gene>
    <name evidence="3" type="primary">recD2</name>
    <name evidence="5" type="ORF">IAD22_01715</name>
</gene>
<dbReference type="EC" id="5.6.2.3" evidence="3"/>
<dbReference type="InterPro" id="IPR055446">
    <property type="entry name" value="RecD2_N_OB"/>
</dbReference>
<evidence type="ECO:0000313" key="6">
    <source>
        <dbReference type="Proteomes" id="UP000824118"/>
    </source>
</evidence>
<dbReference type="InterPro" id="IPR029493">
    <property type="entry name" value="RecD2-like_HHH"/>
</dbReference>
<dbReference type="PANTHER" id="PTHR43788:SF6">
    <property type="entry name" value="DNA HELICASE B"/>
    <property type="match status" value="1"/>
</dbReference>
<dbReference type="SUPFAM" id="SSF47781">
    <property type="entry name" value="RuvA domain 2-like"/>
    <property type="match status" value="1"/>
</dbReference>